<evidence type="ECO:0000259" key="10">
    <source>
        <dbReference type="Pfam" id="PF01095"/>
    </source>
</evidence>
<comment type="caution">
    <text evidence="11">The sequence shown here is derived from an EMBL/GenBank/DDBJ whole genome shotgun (WGS) entry which is preliminary data.</text>
</comment>
<feature type="chain" id="PRO_5011118129" description="pectinesterase" evidence="9">
    <location>
        <begin position="26"/>
        <end position="349"/>
    </location>
</feature>
<dbReference type="SUPFAM" id="SSF51126">
    <property type="entry name" value="Pectin lyase-like"/>
    <property type="match status" value="1"/>
</dbReference>
<evidence type="ECO:0000313" key="12">
    <source>
        <dbReference type="Proteomes" id="UP000036987"/>
    </source>
</evidence>
<dbReference type="STRING" id="29655.A0A0K9P3C6"/>
<evidence type="ECO:0000256" key="5">
    <source>
        <dbReference type="ARBA" id="ARBA00023085"/>
    </source>
</evidence>
<reference evidence="12" key="1">
    <citation type="journal article" date="2016" name="Nature">
        <title>The genome of the seagrass Zostera marina reveals angiosperm adaptation to the sea.</title>
        <authorList>
            <person name="Olsen J.L."/>
            <person name="Rouze P."/>
            <person name="Verhelst B."/>
            <person name="Lin Y.-C."/>
            <person name="Bayer T."/>
            <person name="Collen J."/>
            <person name="Dattolo E."/>
            <person name="De Paoli E."/>
            <person name="Dittami S."/>
            <person name="Maumus F."/>
            <person name="Michel G."/>
            <person name="Kersting A."/>
            <person name="Lauritano C."/>
            <person name="Lohaus R."/>
            <person name="Toepel M."/>
            <person name="Tonon T."/>
            <person name="Vanneste K."/>
            <person name="Amirebrahimi M."/>
            <person name="Brakel J."/>
            <person name="Bostroem C."/>
            <person name="Chovatia M."/>
            <person name="Grimwood J."/>
            <person name="Jenkins J.W."/>
            <person name="Jueterbock A."/>
            <person name="Mraz A."/>
            <person name="Stam W.T."/>
            <person name="Tice H."/>
            <person name="Bornberg-Bauer E."/>
            <person name="Green P.J."/>
            <person name="Pearson G.A."/>
            <person name="Procaccini G."/>
            <person name="Duarte C.M."/>
            <person name="Schmutz J."/>
            <person name="Reusch T.B.H."/>
            <person name="Van de Peer Y."/>
        </authorList>
    </citation>
    <scope>NUCLEOTIDE SEQUENCE [LARGE SCALE GENOMIC DNA]</scope>
    <source>
        <strain evidence="12">cv. Finnish</strain>
    </source>
</reference>
<dbReference type="GO" id="GO:0042545">
    <property type="term" value="P:cell wall modification"/>
    <property type="evidence" value="ECO:0007669"/>
    <property type="project" value="InterPro"/>
</dbReference>
<evidence type="ECO:0000256" key="6">
    <source>
        <dbReference type="ARBA" id="ARBA00023180"/>
    </source>
</evidence>
<evidence type="ECO:0000256" key="1">
    <source>
        <dbReference type="ARBA" id="ARBA00005184"/>
    </source>
</evidence>
<dbReference type="InterPro" id="IPR011050">
    <property type="entry name" value="Pectin_lyase_fold/virulence"/>
</dbReference>
<keyword evidence="6" id="KW-0325">Glycoprotein</keyword>
<organism evidence="11 12">
    <name type="scientific">Zostera marina</name>
    <name type="common">Eelgrass</name>
    <dbReference type="NCBI Taxonomy" id="29655"/>
    <lineage>
        <taxon>Eukaryota</taxon>
        <taxon>Viridiplantae</taxon>
        <taxon>Streptophyta</taxon>
        <taxon>Embryophyta</taxon>
        <taxon>Tracheophyta</taxon>
        <taxon>Spermatophyta</taxon>
        <taxon>Magnoliopsida</taxon>
        <taxon>Liliopsida</taxon>
        <taxon>Zosteraceae</taxon>
        <taxon>Zostera</taxon>
    </lineage>
</organism>
<accession>A0A0K9P3C6</accession>
<keyword evidence="5" id="KW-0063">Aspartyl esterase</keyword>
<dbReference type="FunFam" id="2.160.20.10:FF:000013">
    <property type="entry name" value="Pectinesterase"/>
    <property type="match status" value="1"/>
</dbReference>
<comment type="similarity">
    <text evidence="2">Belongs to the pectinesterase family.</text>
</comment>
<dbReference type="InterPro" id="IPR000070">
    <property type="entry name" value="Pectinesterase_cat"/>
</dbReference>
<evidence type="ECO:0000256" key="4">
    <source>
        <dbReference type="ARBA" id="ARBA00022801"/>
    </source>
</evidence>
<dbReference type="PANTHER" id="PTHR31321">
    <property type="entry name" value="ACYL-COA THIOESTER HYDROLASE YBHC-RELATED"/>
    <property type="match status" value="1"/>
</dbReference>
<feature type="signal peptide" evidence="9">
    <location>
        <begin position="1"/>
        <end position="25"/>
    </location>
</feature>
<comment type="function">
    <text evidence="8">Acts in the modification of cell walls via demethylesterification of cell wall pectin.</text>
</comment>
<evidence type="ECO:0000256" key="8">
    <source>
        <dbReference type="ARBA" id="ARBA00057335"/>
    </source>
</evidence>
<feature type="domain" description="Pectinesterase catalytic" evidence="10">
    <location>
        <begin position="54"/>
        <end position="341"/>
    </location>
</feature>
<dbReference type="Gene3D" id="2.160.20.10">
    <property type="entry name" value="Single-stranded right-handed beta-helix, Pectin lyase-like"/>
    <property type="match status" value="1"/>
</dbReference>
<sequence>MGSSPPFIPLVFIFLVLYVLQNGGGDVLAGKPHNASGKFDAPYLTSKINASKAIIVDTTGNGHVTSIQKAIEQVPEGNSEWIIIHVRAATYREKITIPENKPFIFMRGNGKGKTHLVWNESSTSNTDSATLTVDADNFVAFGISFKNDAPTGVANNKMDKSVAAVVNSDKAAFYHCAFYSSHNTLFDSKGRHYYESCYIQGSSDFIFGRAQSIFEGCEIFVVGDRRNRMHSSVTAQNRPTEEDESGFVFKRCRIYGAGGIYLGRAKGPFSRVIFSKTYFSMTVLPQGWTDWGYNGTKQQVVYGEYDCYGPGSDRSNRVLYGKEFTKEQADHFTTDVKFINGEEWLPAYI</sequence>
<dbReference type="EMBL" id="LFYR01001213">
    <property type="protein sequence ID" value="KMZ63546.1"/>
    <property type="molecule type" value="Genomic_DNA"/>
</dbReference>
<dbReference type="Proteomes" id="UP000036987">
    <property type="component" value="Unassembled WGS sequence"/>
</dbReference>
<dbReference type="UniPathway" id="UPA00545">
    <property type="reaction ID" value="UER00823"/>
</dbReference>
<dbReference type="PANTHER" id="PTHR31321:SF98">
    <property type="entry name" value="PECTINESTERASE 67-RELATED"/>
    <property type="match status" value="1"/>
</dbReference>
<dbReference type="OrthoDB" id="2019149at2759"/>
<proteinExistence type="inferred from homology"/>
<dbReference type="GO" id="GO:0045490">
    <property type="term" value="P:pectin catabolic process"/>
    <property type="evidence" value="ECO:0000318"/>
    <property type="project" value="GO_Central"/>
</dbReference>
<comment type="catalytic activity">
    <reaction evidence="7">
        <text>[(1-&gt;4)-alpha-D-galacturonosyl methyl ester](n) + n H2O = [(1-&gt;4)-alpha-D-galacturonosyl](n) + n methanol + n H(+)</text>
        <dbReference type="Rhea" id="RHEA:22380"/>
        <dbReference type="Rhea" id="RHEA-COMP:14570"/>
        <dbReference type="Rhea" id="RHEA-COMP:14573"/>
        <dbReference type="ChEBI" id="CHEBI:15377"/>
        <dbReference type="ChEBI" id="CHEBI:15378"/>
        <dbReference type="ChEBI" id="CHEBI:17790"/>
        <dbReference type="ChEBI" id="CHEBI:140522"/>
        <dbReference type="ChEBI" id="CHEBI:140523"/>
        <dbReference type="EC" id="3.1.1.11"/>
    </reaction>
</comment>
<evidence type="ECO:0000256" key="9">
    <source>
        <dbReference type="SAM" id="SignalP"/>
    </source>
</evidence>
<keyword evidence="4" id="KW-0378">Hydrolase</keyword>
<dbReference type="InterPro" id="IPR012334">
    <property type="entry name" value="Pectin_lyas_fold"/>
</dbReference>
<keyword evidence="12" id="KW-1185">Reference proteome</keyword>
<evidence type="ECO:0000256" key="3">
    <source>
        <dbReference type="ARBA" id="ARBA00013229"/>
    </source>
</evidence>
<dbReference type="EC" id="3.1.1.11" evidence="3"/>
<protein>
    <recommendedName>
        <fullName evidence="3">pectinesterase</fullName>
        <ecNumber evidence="3">3.1.1.11</ecNumber>
    </recommendedName>
</protein>
<name>A0A0K9P3C6_ZOSMR</name>
<keyword evidence="9" id="KW-0732">Signal</keyword>
<dbReference type="Pfam" id="PF01095">
    <property type="entry name" value="Pectinesterase"/>
    <property type="match status" value="1"/>
</dbReference>
<dbReference type="AlphaFoldDB" id="A0A0K9P3C6"/>
<comment type="pathway">
    <text evidence="1">Glycan metabolism; pectin degradation; 2-dehydro-3-deoxy-D-gluconate from pectin: step 1/5.</text>
</comment>
<dbReference type="OMA" id="TWAQANH"/>
<evidence type="ECO:0000256" key="2">
    <source>
        <dbReference type="ARBA" id="ARBA00008891"/>
    </source>
</evidence>
<evidence type="ECO:0000313" key="11">
    <source>
        <dbReference type="EMBL" id="KMZ63546.1"/>
    </source>
</evidence>
<evidence type="ECO:0000256" key="7">
    <source>
        <dbReference type="ARBA" id="ARBA00047928"/>
    </source>
</evidence>
<gene>
    <name evidence="11" type="ORF">ZOSMA_3G00210</name>
</gene>
<dbReference type="GO" id="GO:0030599">
    <property type="term" value="F:pectinesterase activity"/>
    <property type="evidence" value="ECO:0000318"/>
    <property type="project" value="GO_Central"/>
</dbReference>